<dbReference type="OrthoDB" id="10550582at2759"/>
<keyword evidence="3" id="KW-1185">Reference proteome</keyword>
<name>A0A8H4AW02_GIGMA</name>
<accession>A0A8H4AW02</accession>
<evidence type="ECO:0000313" key="2">
    <source>
        <dbReference type="EMBL" id="KAF0538421.1"/>
    </source>
</evidence>
<organism evidence="2 3">
    <name type="scientific">Gigaspora margarita</name>
    <dbReference type="NCBI Taxonomy" id="4874"/>
    <lineage>
        <taxon>Eukaryota</taxon>
        <taxon>Fungi</taxon>
        <taxon>Fungi incertae sedis</taxon>
        <taxon>Mucoromycota</taxon>
        <taxon>Glomeromycotina</taxon>
        <taxon>Glomeromycetes</taxon>
        <taxon>Diversisporales</taxon>
        <taxon>Gigasporaceae</taxon>
        <taxon>Gigaspora</taxon>
    </lineage>
</organism>
<feature type="region of interest" description="Disordered" evidence="1">
    <location>
        <begin position="73"/>
        <end position="97"/>
    </location>
</feature>
<dbReference type="EMBL" id="WTPW01000181">
    <property type="protein sequence ID" value="KAF0538421.1"/>
    <property type="molecule type" value="Genomic_DNA"/>
</dbReference>
<protein>
    <submittedName>
        <fullName evidence="2">Uncharacterized protein</fullName>
    </submittedName>
</protein>
<dbReference type="AlphaFoldDB" id="A0A8H4AW02"/>
<reference evidence="2 3" key="1">
    <citation type="journal article" date="2019" name="Environ. Microbiol.">
        <title>At the nexus of three kingdoms: the genome of the mycorrhizal fungus Gigaspora margarita provides insights into plant, endobacterial and fungal interactions.</title>
        <authorList>
            <person name="Venice F."/>
            <person name="Ghignone S."/>
            <person name="Salvioli di Fossalunga A."/>
            <person name="Amselem J."/>
            <person name="Novero M."/>
            <person name="Xianan X."/>
            <person name="Sedzielewska Toro K."/>
            <person name="Morin E."/>
            <person name="Lipzen A."/>
            <person name="Grigoriev I.V."/>
            <person name="Henrissat B."/>
            <person name="Martin F.M."/>
            <person name="Bonfante P."/>
        </authorList>
    </citation>
    <scope>NUCLEOTIDE SEQUENCE [LARGE SCALE GENOMIC DNA]</scope>
    <source>
        <strain evidence="2 3">BEG34</strain>
    </source>
</reference>
<sequence length="145" mass="17517">MEKQIYEIFKEYKKTNNQFNAEINYKLINITKMSTNSSRGSLKGFQKFFNQKRKENPQLDNFLKQQEELQYLEKTSEENDSEESEYHSTTENFGRYPMTHTITNKEHYLLRNNNTFFSTKQVTFFDQKAHSKFKELIGDLRQQQN</sequence>
<comment type="caution">
    <text evidence="2">The sequence shown here is derived from an EMBL/GenBank/DDBJ whole genome shotgun (WGS) entry which is preliminary data.</text>
</comment>
<evidence type="ECO:0000313" key="3">
    <source>
        <dbReference type="Proteomes" id="UP000439903"/>
    </source>
</evidence>
<evidence type="ECO:0000256" key="1">
    <source>
        <dbReference type="SAM" id="MobiDB-lite"/>
    </source>
</evidence>
<dbReference type="Proteomes" id="UP000439903">
    <property type="component" value="Unassembled WGS sequence"/>
</dbReference>
<proteinExistence type="predicted"/>
<gene>
    <name evidence="2" type="ORF">F8M41_007827</name>
</gene>